<dbReference type="EMBL" id="KQ251221">
    <property type="protein sequence ID" value="KNC70416.1"/>
    <property type="molecule type" value="Genomic_DNA"/>
</dbReference>
<feature type="transmembrane region" description="Helical" evidence="1">
    <location>
        <begin position="12"/>
        <end position="31"/>
    </location>
</feature>
<keyword evidence="1" id="KW-1133">Transmembrane helix</keyword>
<keyword evidence="1" id="KW-0812">Transmembrane</keyword>
<dbReference type="RefSeq" id="XP_014144318.1">
    <property type="nucleotide sequence ID" value="XM_014288843.1"/>
</dbReference>
<dbReference type="Gene3D" id="2.160.20.10">
    <property type="entry name" value="Single-stranded right-handed beta-helix, Pectin lyase-like"/>
    <property type="match status" value="1"/>
</dbReference>
<gene>
    <name evidence="2" type="ORF">SARC_17060</name>
</gene>
<proteinExistence type="predicted"/>
<reference evidence="2 3" key="1">
    <citation type="submission" date="2011-02" db="EMBL/GenBank/DDBJ databases">
        <title>The Genome Sequence of Sphaeroforma arctica JP610.</title>
        <authorList>
            <consortium name="The Broad Institute Genome Sequencing Platform"/>
            <person name="Russ C."/>
            <person name="Cuomo C."/>
            <person name="Young S.K."/>
            <person name="Zeng Q."/>
            <person name="Gargeya S."/>
            <person name="Alvarado L."/>
            <person name="Berlin A."/>
            <person name="Chapman S.B."/>
            <person name="Chen Z."/>
            <person name="Freedman E."/>
            <person name="Gellesch M."/>
            <person name="Goldberg J."/>
            <person name="Griggs A."/>
            <person name="Gujja S."/>
            <person name="Heilman E."/>
            <person name="Heiman D."/>
            <person name="Howarth C."/>
            <person name="Mehta T."/>
            <person name="Neiman D."/>
            <person name="Pearson M."/>
            <person name="Roberts A."/>
            <person name="Saif S."/>
            <person name="Shea T."/>
            <person name="Shenoy N."/>
            <person name="Sisk P."/>
            <person name="Stolte C."/>
            <person name="Sykes S."/>
            <person name="White J."/>
            <person name="Yandava C."/>
            <person name="Burger G."/>
            <person name="Gray M.W."/>
            <person name="Holland P.W.H."/>
            <person name="King N."/>
            <person name="Lang F.B.F."/>
            <person name="Roger A.J."/>
            <person name="Ruiz-Trillo I."/>
            <person name="Haas B."/>
            <person name="Nusbaum C."/>
            <person name="Birren B."/>
        </authorList>
    </citation>
    <scope>NUCLEOTIDE SEQUENCE [LARGE SCALE GENOMIC DNA]</scope>
    <source>
        <strain evidence="2 3">JP610</strain>
    </source>
</reference>
<dbReference type="GeneID" id="25917564"/>
<name>A0A0L0F171_9EUKA</name>
<dbReference type="InterPro" id="IPR011050">
    <property type="entry name" value="Pectin_lyase_fold/virulence"/>
</dbReference>
<dbReference type="InterPro" id="IPR012334">
    <property type="entry name" value="Pectin_lyas_fold"/>
</dbReference>
<feature type="non-terminal residue" evidence="2">
    <location>
        <position position="135"/>
    </location>
</feature>
<sequence length="135" mass="15068">MFRRVRTKGITPRPGILLLCFMLYVTYQLMIKRLTPKRKPIAEVLECLRSKNIDVLDVQCFGALGDDYHLNTVYIQAALDYAYETGGGVVSFPPRTCDKVPCSESDVYRSGSVFIRSNTVLRVGAGVILQGSTDK</sequence>
<evidence type="ECO:0000256" key="1">
    <source>
        <dbReference type="SAM" id="Phobius"/>
    </source>
</evidence>
<evidence type="ECO:0000313" key="2">
    <source>
        <dbReference type="EMBL" id="KNC70416.1"/>
    </source>
</evidence>
<dbReference type="AlphaFoldDB" id="A0A0L0F171"/>
<organism evidence="2 3">
    <name type="scientific">Sphaeroforma arctica JP610</name>
    <dbReference type="NCBI Taxonomy" id="667725"/>
    <lineage>
        <taxon>Eukaryota</taxon>
        <taxon>Ichthyosporea</taxon>
        <taxon>Ichthyophonida</taxon>
        <taxon>Sphaeroforma</taxon>
    </lineage>
</organism>
<evidence type="ECO:0000313" key="3">
    <source>
        <dbReference type="Proteomes" id="UP000054560"/>
    </source>
</evidence>
<dbReference type="SUPFAM" id="SSF51126">
    <property type="entry name" value="Pectin lyase-like"/>
    <property type="match status" value="1"/>
</dbReference>
<protein>
    <submittedName>
        <fullName evidence="2">Uncharacterized protein</fullName>
    </submittedName>
</protein>
<accession>A0A0L0F171</accession>
<keyword evidence="3" id="KW-1185">Reference proteome</keyword>
<dbReference type="Proteomes" id="UP000054560">
    <property type="component" value="Unassembled WGS sequence"/>
</dbReference>
<keyword evidence="1" id="KW-0472">Membrane</keyword>